<feature type="binding site" evidence="7">
    <location>
        <position position="149"/>
    </location>
    <ligand>
        <name>substrate</name>
    </ligand>
</feature>
<comment type="caution">
    <text evidence="7">Lacks conserved residue(s) required for the propagation of feature annotation.</text>
</comment>
<feature type="site" description="Transition state stabilizer" evidence="7">
    <location>
        <position position="71"/>
    </location>
</feature>
<evidence type="ECO:0000256" key="3">
    <source>
        <dbReference type="ARBA" id="ARBA00012288"/>
    </source>
</evidence>
<dbReference type="EMBL" id="MQWB01000001">
    <property type="protein sequence ID" value="OZC04159.1"/>
    <property type="molecule type" value="Genomic_DNA"/>
</dbReference>
<evidence type="ECO:0000256" key="4">
    <source>
        <dbReference type="ARBA" id="ARBA00022793"/>
    </source>
</evidence>
<comment type="pathway">
    <text evidence="1 7 8">Porphyrin-containing compound metabolism; protoporphyrin-IX biosynthesis; coproporphyrinogen-III from 5-aminolevulinate: step 4/4.</text>
</comment>
<evidence type="ECO:0000259" key="11">
    <source>
        <dbReference type="PROSITE" id="PS00907"/>
    </source>
</evidence>
<evidence type="ECO:0000256" key="7">
    <source>
        <dbReference type="HAMAP-Rule" id="MF_00218"/>
    </source>
</evidence>
<dbReference type="SUPFAM" id="SSF51726">
    <property type="entry name" value="UROD/MetE-like"/>
    <property type="match status" value="1"/>
</dbReference>
<evidence type="ECO:0000256" key="2">
    <source>
        <dbReference type="ARBA" id="ARBA00009935"/>
    </source>
</evidence>
<dbReference type="Pfam" id="PF01208">
    <property type="entry name" value="URO-D"/>
    <property type="match status" value="1"/>
</dbReference>
<dbReference type="Proteomes" id="UP000216446">
    <property type="component" value="Unassembled WGS sequence"/>
</dbReference>
<comment type="caution">
    <text evidence="12">The sequence shown here is derived from an EMBL/GenBank/DDBJ whole genome shotgun (WGS) entry which is preliminary data.</text>
</comment>
<protein>
    <recommendedName>
        <fullName evidence="3 7">Uroporphyrinogen decarboxylase</fullName>
        <shortName evidence="7">UPD</shortName>
        <shortName evidence="7">URO-D</shortName>
        <ecNumber evidence="3 7">4.1.1.37</ecNumber>
    </recommendedName>
</protein>
<evidence type="ECO:0000259" key="10">
    <source>
        <dbReference type="PROSITE" id="PS00906"/>
    </source>
</evidence>
<comment type="subunit">
    <text evidence="7">Homodimer.</text>
</comment>
<evidence type="ECO:0000256" key="8">
    <source>
        <dbReference type="RuleBase" id="RU000554"/>
    </source>
</evidence>
<keyword evidence="5 7" id="KW-0456">Lyase</keyword>
<comment type="similarity">
    <text evidence="2 7 9">Belongs to the uroporphyrinogen decarboxylase family.</text>
</comment>
<proteinExistence type="inferred from homology"/>
<keyword evidence="4 7" id="KW-0210">Decarboxylase</keyword>
<keyword evidence="6 7" id="KW-0627">Porphyrin biosynthesis</keyword>
<feature type="binding site" evidence="7">
    <location>
        <begin position="22"/>
        <end position="26"/>
    </location>
    <ligand>
        <name>substrate</name>
    </ligand>
</feature>
<dbReference type="InterPro" id="IPR000257">
    <property type="entry name" value="Uroporphyrinogen_deCOase"/>
</dbReference>
<feature type="binding site" evidence="7">
    <location>
        <position position="71"/>
    </location>
    <ligand>
        <name>substrate</name>
    </ligand>
</feature>
<dbReference type="HAMAP" id="MF_00218">
    <property type="entry name" value="URO_D"/>
    <property type="match status" value="1"/>
</dbReference>
<evidence type="ECO:0000256" key="9">
    <source>
        <dbReference type="RuleBase" id="RU004169"/>
    </source>
</evidence>
<dbReference type="EC" id="4.1.1.37" evidence="3 7"/>
<evidence type="ECO:0000313" key="12">
    <source>
        <dbReference type="EMBL" id="OZC04159.1"/>
    </source>
</evidence>
<name>A0A259U2D7_9BACT</name>
<dbReference type="GO" id="GO:0006782">
    <property type="term" value="P:protoporphyrinogen IX biosynthetic process"/>
    <property type="evidence" value="ECO:0007669"/>
    <property type="project" value="UniProtKB-UniRule"/>
</dbReference>
<accession>A0A259U2D7</accession>
<dbReference type="OrthoDB" id="9806656at2"/>
<dbReference type="CDD" id="cd00717">
    <property type="entry name" value="URO-D"/>
    <property type="match status" value="1"/>
</dbReference>
<dbReference type="PROSITE" id="PS00907">
    <property type="entry name" value="UROD_2"/>
    <property type="match status" value="1"/>
</dbReference>
<evidence type="ECO:0000256" key="5">
    <source>
        <dbReference type="ARBA" id="ARBA00023239"/>
    </source>
</evidence>
<dbReference type="InterPro" id="IPR038071">
    <property type="entry name" value="UROD/MetE-like_sf"/>
</dbReference>
<organism evidence="12 13">
    <name type="scientific">Rubricoccus marinus</name>
    <dbReference type="NCBI Taxonomy" id="716817"/>
    <lineage>
        <taxon>Bacteria</taxon>
        <taxon>Pseudomonadati</taxon>
        <taxon>Rhodothermota</taxon>
        <taxon>Rhodothermia</taxon>
        <taxon>Rhodothermales</taxon>
        <taxon>Rubricoccaceae</taxon>
        <taxon>Rubricoccus</taxon>
    </lineage>
</organism>
<comment type="catalytic activity">
    <reaction evidence="7 8">
        <text>uroporphyrinogen III + 4 H(+) = coproporphyrinogen III + 4 CO2</text>
        <dbReference type="Rhea" id="RHEA:19865"/>
        <dbReference type="ChEBI" id="CHEBI:15378"/>
        <dbReference type="ChEBI" id="CHEBI:16526"/>
        <dbReference type="ChEBI" id="CHEBI:57308"/>
        <dbReference type="ChEBI" id="CHEBI:57309"/>
        <dbReference type="EC" id="4.1.1.37"/>
    </reaction>
</comment>
<dbReference type="InParanoid" id="A0A259U2D7"/>
<gene>
    <name evidence="7" type="primary">hemE</name>
    <name evidence="12" type="ORF">BSZ36_14915</name>
</gene>
<feature type="domain" description="Uroporphyrinogen decarboxylase (URO-D)" evidence="11">
    <location>
        <begin position="137"/>
        <end position="153"/>
    </location>
</feature>
<evidence type="ECO:0000313" key="13">
    <source>
        <dbReference type="Proteomes" id="UP000216446"/>
    </source>
</evidence>
<dbReference type="PANTHER" id="PTHR21091:SF169">
    <property type="entry name" value="UROPORPHYRINOGEN DECARBOXYLASE"/>
    <property type="match status" value="1"/>
</dbReference>
<evidence type="ECO:0000256" key="6">
    <source>
        <dbReference type="ARBA" id="ARBA00023244"/>
    </source>
</evidence>
<dbReference type="GO" id="GO:0005829">
    <property type="term" value="C:cytosol"/>
    <property type="evidence" value="ECO:0007669"/>
    <property type="project" value="TreeGrafter"/>
</dbReference>
<dbReference type="UniPathway" id="UPA00251">
    <property type="reaction ID" value="UER00321"/>
</dbReference>
<feature type="binding site" evidence="7">
    <location>
        <position position="316"/>
    </location>
    <ligand>
        <name>substrate</name>
    </ligand>
</feature>
<reference evidence="12 13" key="1">
    <citation type="submission" date="2016-11" db="EMBL/GenBank/DDBJ databases">
        <title>Study of marine rhodopsin-containing bacteria.</title>
        <authorList>
            <person name="Yoshizawa S."/>
            <person name="Kumagai Y."/>
            <person name="Kogure K."/>
        </authorList>
    </citation>
    <scope>NUCLEOTIDE SEQUENCE [LARGE SCALE GENOMIC DNA]</scope>
    <source>
        <strain evidence="12 13">SG-29</strain>
    </source>
</reference>
<keyword evidence="13" id="KW-1185">Reference proteome</keyword>
<dbReference type="InterPro" id="IPR006361">
    <property type="entry name" value="Uroporphyrinogen_deCO2ase_HemE"/>
</dbReference>
<dbReference type="AlphaFoldDB" id="A0A259U2D7"/>
<feature type="binding site" evidence="7">
    <location>
        <position position="204"/>
    </location>
    <ligand>
        <name>substrate</name>
    </ligand>
</feature>
<dbReference type="RefSeq" id="WP_094550323.1">
    <property type="nucleotide sequence ID" value="NZ_MQWB01000001.1"/>
</dbReference>
<sequence length="340" mass="36725">MSRFLDALAGKPVDATPVWFMRQAGRYLPEYRAIREKHSFLTMVKTPEIAAEITLQPIRRFGLDAAVIYSDLLPPLQTMGLGLHFEKGVGPVIENPINTPKDVDMLATPPAGETMMYTPEAIKLVKAELDPLGIPVLGFAGAPFTLAAYAIEGGGSKKYEKTRVFMYTEPAAWRRLMDKLVTVAGSFLTEQAKAGAGALQVFDSWAGALSRYDYERYAAPYTAKLIAIAQKTGLPVVHFTTGTAGHLDAIAAAGGDVIGVDSGPSLKEAYERTGGKPLQGNLDPYLLQAPWRELKAQTDRVLAEAPKTGYVFNTGHGLVPATPPDAVARLTDYVREQTSA</sequence>
<dbReference type="PROSITE" id="PS00906">
    <property type="entry name" value="UROD_1"/>
    <property type="match status" value="1"/>
</dbReference>
<comment type="function">
    <text evidence="7">Catalyzes the decarboxylation of four acetate groups of uroporphyrinogen-III to yield coproporphyrinogen-III.</text>
</comment>
<dbReference type="FunCoup" id="A0A259U2D7">
    <property type="interactions" value="514"/>
</dbReference>
<dbReference type="PANTHER" id="PTHR21091">
    <property type="entry name" value="METHYLTETRAHYDROFOLATE:HOMOCYSTEINE METHYLTRANSFERASE RELATED"/>
    <property type="match status" value="1"/>
</dbReference>
<comment type="subcellular location">
    <subcellularLocation>
        <location evidence="7">Cytoplasm</location>
    </subcellularLocation>
</comment>
<evidence type="ECO:0000256" key="1">
    <source>
        <dbReference type="ARBA" id="ARBA00004804"/>
    </source>
</evidence>
<dbReference type="Gene3D" id="3.20.20.210">
    <property type="match status" value="1"/>
</dbReference>
<keyword evidence="7" id="KW-0963">Cytoplasm</keyword>
<dbReference type="GO" id="GO:0004853">
    <property type="term" value="F:uroporphyrinogen decarboxylase activity"/>
    <property type="evidence" value="ECO:0007669"/>
    <property type="project" value="UniProtKB-UniRule"/>
</dbReference>
<feature type="domain" description="Uroporphyrinogen decarboxylase (URO-D)" evidence="10">
    <location>
        <begin position="17"/>
        <end position="26"/>
    </location>
</feature>
<dbReference type="NCBIfam" id="TIGR01464">
    <property type="entry name" value="hemE"/>
    <property type="match status" value="1"/>
</dbReference>